<feature type="compositionally biased region" description="Low complexity" evidence="1">
    <location>
        <begin position="168"/>
        <end position="177"/>
    </location>
</feature>
<dbReference type="AlphaFoldDB" id="A0A4Y9XKY1"/>
<proteinExistence type="predicted"/>
<evidence type="ECO:0000313" key="2">
    <source>
        <dbReference type="EMBL" id="TFY50686.1"/>
    </source>
</evidence>
<dbReference type="Proteomes" id="UP000298327">
    <property type="component" value="Unassembled WGS sequence"/>
</dbReference>
<organism evidence="2 3">
    <name type="scientific">Dentipellis fragilis</name>
    <dbReference type="NCBI Taxonomy" id="205917"/>
    <lineage>
        <taxon>Eukaryota</taxon>
        <taxon>Fungi</taxon>
        <taxon>Dikarya</taxon>
        <taxon>Basidiomycota</taxon>
        <taxon>Agaricomycotina</taxon>
        <taxon>Agaricomycetes</taxon>
        <taxon>Russulales</taxon>
        <taxon>Hericiaceae</taxon>
        <taxon>Dentipellis</taxon>
    </lineage>
</organism>
<dbReference type="EMBL" id="SEOQ01001738">
    <property type="protein sequence ID" value="TFY50686.1"/>
    <property type="molecule type" value="Genomic_DNA"/>
</dbReference>
<feature type="compositionally biased region" description="Low complexity" evidence="1">
    <location>
        <begin position="273"/>
        <end position="282"/>
    </location>
</feature>
<feature type="non-terminal residue" evidence="2">
    <location>
        <position position="1"/>
    </location>
</feature>
<name>A0A4Y9XKY1_9AGAM</name>
<feature type="compositionally biased region" description="Basic and acidic residues" evidence="1">
    <location>
        <begin position="332"/>
        <end position="355"/>
    </location>
</feature>
<comment type="caution">
    <text evidence="2">The sequence shown here is derived from an EMBL/GenBank/DDBJ whole genome shotgun (WGS) entry which is preliminary data.</text>
</comment>
<evidence type="ECO:0000313" key="3">
    <source>
        <dbReference type="Proteomes" id="UP000298327"/>
    </source>
</evidence>
<keyword evidence="3" id="KW-1185">Reference proteome</keyword>
<feature type="compositionally biased region" description="Polar residues" evidence="1">
    <location>
        <begin position="263"/>
        <end position="272"/>
    </location>
</feature>
<accession>A0A4Y9XKY1</accession>
<feature type="region of interest" description="Disordered" evidence="1">
    <location>
        <begin position="263"/>
        <end position="282"/>
    </location>
</feature>
<protein>
    <submittedName>
        <fullName evidence="2">Uncharacterized protein</fullName>
    </submittedName>
</protein>
<gene>
    <name evidence="2" type="ORF">EVG20_g11386</name>
</gene>
<sequence>FPPPNILPDILPAMFEEDCCLHCGKPGLADGRIYCSDDCHSLDTSSPSISTASSVLSSPILQPFSNPAADIPNLSLASMAIASSAKQPRHYQAQAYHYAMSSSKSSLNGFWYEDDADDSDSPALVPDSDADDLLQPTPPVLPAALSYARRPSSTNTHSTIPLLHRRTSSAASPASLSTEDDSDASFPTHHNAHRRLSQPASHMLDLNLNLASGSSPTPRPRQGTLKPFSMLTSTKPSPDSAAAKKHRTRNRASLPAYFSLLQPGSSSSHAKNSTGSVSVSLSPTTPTLAGPAVHGVHVLGVSAHSSAGTERGRKRVQGSSSTRSRSRSRSRGGAELDGVRGRRRPHELDGGEREWGFGSGRSGLRERERERGRTRER</sequence>
<dbReference type="OrthoDB" id="2984747at2759"/>
<feature type="compositionally biased region" description="Basic and acidic residues" evidence="1">
    <location>
        <begin position="363"/>
        <end position="377"/>
    </location>
</feature>
<reference evidence="2 3" key="1">
    <citation type="submission" date="2019-02" db="EMBL/GenBank/DDBJ databases">
        <title>Genome sequencing of the rare red list fungi Dentipellis fragilis.</title>
        <authorList>
            <person name="Buettner E."/>
            <person name="Kellner H."/>
        </authorList>
    </citation>
    <scope>NUCLEOTIDE SEQUENCE [LARGE SCALE GENOMIC DNA]</scope>
    <source>
        <strain evidence="2 3">DSM 105465</strain>
    </source>
</reference>
<evidence type="ECO:0000256" key="1">
    <source>
        <dbReference type="SAM" id="MobiDB-lite"/>
    </source>
</evidence>
<feature type="region of interest" description="Disordered" evidence="1">
    <location>
        <begin position="118"/>
        <end position="251"/>
    </location>
</feature>
<feature type="region of interest" description="Disordered" evidence="1">
    <location>
        <begin position="303"/>
        <end position="377"/>
    </location>
</feature>